<keyword evidence="1" id="KW-0472">Membrane</keyword>
<evidence type="ECO:0008006" key="4">
    <source>
        <dbReference type="Google" id="ProtNLM"/>
    </source>
</evidence>
<evidence type="ECO:0000256" key="1">
    <source>
        <dbReference type="SAM" id="Phobius"/>
    </source>
</evidence>
<feature type="transmembrane region" description="Helical" evidence="1">
    <location>
        <begin position="130"/>
        <end position="152"/>
    </location>
</feature>
<keyword evidence="1" id="KW-0812">Transmembrane</keyword>
<gene>
    <name evidence="2" type="ORF">GCM10022423_16230</name>
</gene>
<feature type="transmembrane region" description="Helical" evidence="1">
    <location>
        <begin position="158"/>
        <end position="185"/>
    </location>
</feature>
<feature type="transmembrane region" description="Helical" evidence="1">
    <location>
        <begin position="206"/>
        <end position="225"/>
    </location>
</feature>
<feature type="transmembrane region" description="Helical" evidence="1">
    <location>
        <begin position="299"/>
        <end position="318"/>
    </location>
</feature>
<sequence>MYGKSVSDSVSGSLSSLNDKQKSVLYEFAVLKKNGFNTNQFWLKHKNEFPKLDDKVRDELALQVYANSQVLYTAPKNSAIQFWMQTQLLTNWMFYLSAFIAICAVIALFKKYWNLLIDFLIKHLAPLFRFLFSPVLLTYELLIISVICIFYGCTVEEFVFRTVIIHVGLCLLWSQSTAIFTREYFINKYAFKLKHNFWGTDPWETVKTVCIPAFVLTLALLYILYKVPEDVFYNYEIVLSGIAAIYALPFWRFLEKYLYPVLFPFKNDNRTRSISSLGGFTVIALIAVVVLALQWNPLFYNVISALTVLLLFSFLVLSTKENYRIGFNNYYYLQFVTVLFLSAVFLYGFHVRINDLIWFAIIAASIYIIIKYLELFSFFPNGKTSKIWAWKLLGAAALLWLMGKGILYISKTLFVN</sequence>
<keyword evidence="3" id="KW-1185">Reference proteome</keyword>
<evidence type="ECO:0000313" key="3">
    <source>
        <dbReference type="Proteomes" id="UP001500748"/>
    </source>
</evidence>
<name>A0ABP7GGC5_9FLAO</name>
<proteinExistence type="predicted"/>
<comment type="caution">
    <text evidence="2">The sequence shown here is derived from an EMBL/GenBank/DDBJ whole genome shotgun (WGS) entry which is preliminary data.</text>
</comment>
<feature type="transmembrane region" description="Helical" evidence="1">
    <location>
        <begin position="237"/>
        <end position="254"/>
    </location>
</feature>
<feature type="transmembrane region" description="Helical" evidence="1">
    <location>
        <begin position="274"/>
        <end position="293"/>
    </location>
</feature>
<dbReference type="EMBL" id="BAABDU010000003">
    <property type="protein sequence ID" value="GAA3764767.1"/>
    <property type="molecule type" value="Genomic_DNA"/>
</dbReference>
<feature type="transmembrane region" description="Helical" evidence="1">
    <location>
        <begin position="330"/>
        <end position="350"/>
    </location>
</feature>
<organism evidence="2 3">
    <name type="scientific">Flavobacterium ginsengiterrae</name>
    <dbReference type="NCBI Taxonomy" id="871695"/>
    <lineage>
        <taxon>Bacteria</taxon>
        <taxon>Pseudomonadati</taxon>
        <taxon>Bacteroidota</taxon>
        <taxon>Flavobacteriia</taxon>
        <taxon>Flavobacteriales</taxon>
        <taxon>Flavobacteriaceae</taxon>
        <taxon>Flavobacterium</taxon>
    </lineage>
</organism>
<feature type="transmembrane region" description="Helical" evidence="1">
    <location>
        <begin position="388"/>
        <end position="409"/>
    </location>
</feature>
<accession>A0ABP7GGC5</accession>
<keyword evidence="1" id="KW-1133">Transmembrane helix</keyword>
<feature type="transmembrane region" description="Helical" evidence="1">
    <location>
        <begin position="92"/>
        <end position="109"/>
    </location>
</feature>
<feature type="transmembrane region" description="Helical" evidence="1">
    <location>
        <begin position="356"/>
        <end position="376"/>
    </location>
</feature>
<reference evidence="3" key="1">
    <citation type="journal article" date="2019" name="Int. J. Syst. Evol. Microbiol.">
        <title>The Global Catalogue of Microorganisms (GCM) 10K type strain sequencing project: providing services to taxonomists for standard genome sequencing and annotation.</title>
        <authorList>
            <consortium name="The Broad Institute Genomics Platform"/>
            <consortium name="The Broad Institute Genome Sequencing Center for Infectious Disease"/>
            <person name="Wu L."/>
            <person name="Ma J."/>
        </authorList>
    </citation>
    <scope>NUCLEOTIDE SEQUENCE [LARGE SCALE GENOMIC DNA]</scope>
    <source>
        <strain evidence="3">JCM 17337</strain>
    </source>
</reference>
<protein>
    <recommendedName>
        <fullName evidence="4">Membrane protein DUF2157</fullName>
    </recommendedName>
</protein>
<evidence type="ECO:0000313" key="2">
    <source>
        <dbReference type="EMBL" id="GAA3764767.1"/>
    </source>
</evidence>
<dbReference type="Proteomes" id="UP001500748">
    <property type="component" value="Unassembled WGS sequence"/>
</dbReference>